<proteinExistence type="predicted"/>
<protein>
    <submittedName>
        <fullName evidence="1">Uncharacterized protein</fullName>
    </submittedName>
</protein>
<accession>A0A5B8U5Y8</accession>
<sequence length="113" mass="12456">MHNSFRIVDHLHGFRLAPDAEGGAGSPRPEWLVRVVTTEGVMDLELPDAEQRSVAGSHWNAVTAYLRGDTNALAPYARQQVAGFELETDPDLIDIREAEGELDVETIYPKGDL</sequence>
<name>A0A5B8U5Y8_9ACTN</name>
<evidence type="ECO:0000313" key="2">
    <source>
        <dbReference type="Proteomes" id="UP000321805"/>
    </source>
</evidence>
<dbReference type="EMBL" id="CP042430">
    <property type="protein sequence ID" value="QEC48539.1"/>
    <property type="molecule type" value="Genomic_DNA"/>
</dbReference>
<organism evidence="1 2">
    <name type="scientific">Baekduia soli</name>
    <dbReference type="NCBI Taxonomy" id="496014"/>
    <lineage>
        <taxon>Bacteria</taxon>
        <taxon>Bacillati</taxon>
        <taxon>Actinomycetota</taxon>
        <taxon>Thermoleophilia</taxon>
        <taxon>Solirubrobacterales</taxon>
        <taxon>Baekduiaceae</taxon>
        <taxon>Baekduia</taxon>
    </lineage>
</organism>
<reference evidence="1 2" key="1">
    <citation type="journal article" date="2018" name="J. Microbiol.">
        <title>Baekduia soli gen. nov., sp. nov., a novel bacterium isolated from the soil of Baekdu Mountain and proposal of a novel family name, Baekduiaceae fam. nov.</title>
        <authorList>
            <person name="An D.S."/>
            <person name="Siddiqi M.Z."/>
            <person name="Kim K.H."/>
            <person name="Yu H.S."/>
            <person name="Im W.T."/>
        </authorList>
    </citation>
    <scope>NUCLEOTIDE SEQUENCE [LARGE SCALE GENOMIC DNA]</scope>
    <source>
        <strain evidence="1 2">BR7-21</strain>
    </source>
</reference>
<dbReference type="RefSeq" id="WP_146920195.1">
    <property type="nucleotide sequence ID" value="NZ_CP042430.1"/>
</dbReference>
<gene>
    <name evidence="1" type="ORF">FSW04_13835</name>
</gene>
<dbReference type="Proteomes" id="UP000321805">
    <property type="component" value="Chromosome"/>
</dbReference>
<evidence type="ECO:0000313" key="1">
    <source>
        <dbReference type="EMBL" id="QEC48539.1"/>
    </source>
</evidence>
<dbReference type="KEGG" id="bsol:FSW04_13835"/>
<keyword evidence="2" id="KW-1185">Reference proteome</keyword>
<dbReference type="AlphaFoldDB" id="A0A5B8U5Y8"/>